<evidence type="ECO:0000313" key="2">
    <source>
        <dbReference type="Proteomes" id="UP001209535"/>
    </source>
</evidence>
<evidence type="ECO:0000313" key="1">
    <source>
        <dbReference type="EMBL" id="MCU9846600.1"/>
    </source>
</evidence>
<dbReference type="RefSeq" id="WP_263332350.1">
    <property type="nucleotide sequence ID" value="NZ_JAOVQO010000001.1"/>
</dbReference>
<reference evidence="1 2" key="1">
    <citation type="submission" date="2022-10" db="EMBL/GenBank/DDBJ databases">
        <title>Defluviimonas sp. nov., isolated from ocean surface sediments.</title>
        <authorList>
            <person name="He W."/>
            <person name="Wang L."/>
            <person name="Zhang D.-F."/>
        </authorList>
    </citation>
    <scope>NUCLEOTIDE SEQUENCE [LARGE SCALE GENOMIC DNA]</scope>
    <source>
        <strain evidence="1 2">WL0024</strain>
    </source>
</reference>
<dbReference type="EMBL" id="JAOVQO010000001">
    <property type="protein sequence ID" value="MCU9846600.1"/>
    <property type="molecule type" value="Genomic_DNA"/>
</dbReference>
<name>A0ABT2WY49_9RHOB</name>
<keyword evidence="2" id="KW-1185">Reference proteome</keyword>
<gene>
    <name evidence="1" type="ORF">OEZ60_01090</name>
</gene>
<dbReference type="Proteomes" id="UP001209535">
    <property type="component" value="Unassembled WGS sequence"/>
</dbReference>
<accession>A0ABT2WY49</accession>
<proteinExistence type="predicted"/>
<comment type="caution">
    <text evidence="1">The sequence shown here is derived from an EMBL/GenBank/DDBJ whole genome shotgun (WGS) entry which is preliminary data.</text>
</comment>
<sequence>MIATTMPSIEWRSIAVYHGTAAGEAFFGVNATTGARLDDEAINGMPMISASRTAGIPK</sequence>
<organism evidence="1 2">
    <name type="scientific">Albidovulum salinarum</name>
    <dbReference type="NCBI Taxonomy" id="2984153"/>
    <lineage>
        <taxon>Bacteria</taxon>
        <taxon>Pseudomonadati</taxon>
        <taxon>Pseudomonadota</taxon>
        <taxon>Alphaproteobacteria</taxon>
        <taxon>Rhodobacterales</taxon>
        <taxon>Paracoccaceae</taxon>
        <taxon>Albidovulum</taxon>
    </lineage>
</organism>
<protein>
    <submittedName>
        <fullName evidence="1">Uncharacterized protein</fullName>
    </submittedName>
</protein>